<dbReference type="PROSITE" id="PS50002">
    <property type="entry name" value="SH3"/>
    <property type="match status" value="1"/>
</dbReference>
<dbReference type="SUPFAM" id="SSF48065">
    <property type="entry name" value="DBL homology domain (DH-domain)"/>
    <property type="match status" value="1"/>
</dbReference>
<feature type="region of interest" description="Disordered" evidence="3">
    <location>
        <begin position="222"/>
        <end position="242"/>
    </location>
</feature>
<evidence type="ECO:0000259" key="5">
    <source>
        <dbReference type="PROSITE" id="PS50010"/>
    </source>
</evidence>
<dbReference type="Proteomes" id="UP001381693">
    <property type="component" value="Unassembled WGS sequence"/>
</dbReference>
<evidence type="ECO:0000313" key="6">
    <source>
        <dbReference type="EMBL" id="KAK7067758.1"/>
    </source>
</evidence>
<feature type="domain" description="SH3" evidence="4">
    <location>
        <begin position="1"/>
        <end position="41"/>
    </location>
</feature>
<dbReference type="GO" id="GO:0005085">
    <property type="term" value="F:guanyl-nucleotide exchange factor activity"/>
    <property type="evidence" value="ECO:0007669"/>
    <property type="project" value="InterPro"/>
</dbReference>
<sequence length="242" mass="27485">LCFNKGDIITITQREEGGWWEGTLSDKTGWFPSNYAKEKKVQDGGSTSPSQSENELLSPQHSQKQQTYKMIIIKEIIDSEKAHVADLQGLLGTHLAALRKADILLDAEYIQLVGNMEDVCYVHAQLVKSLEEQVDQPSREQRIGRVFLTMAPQLQGTHKAYCSNHPRAVCMLEKYKDELNNFMESEGAMRPGIMVLTTALSKPFRRLDKYAAMLQEYERHLEEGHADKGDTQRSSHVYKELA</sequence>
<organism evidence="6 7">
    <name type="scientific">Halocaridina rubra</name>
    <name type="common">Hawaiian red shrimp</name>
    <dbReference type="NCBI Taxonomy" id="373956"/>
    <lineage>
        <taxon>Eukaryota</taxon>
        <taxon>Metazoa</taxon>
        <taxon>Ecdysozoa</taxon>
        <taxon>Arthropoda</taxon>
        <taxon>Crustacea</taxon>
        <taxon>Multicrustacea</taxon>
        <taxon>Malacostraca</taxon>
        <taxon>Eumalacostraca</taxon>
        <taxon>Eucarida</taxon>
        <taxon>Decapoda</taxon>
        <taxon>Pleocyemata</taxon>
        <taxon>Caridea</taxon>
        <taxon>Atyoidea</taxon>
        <taxon>Atyidae</taxon>
        <taxon>Halocaridina</taxon>
    </lineage>
</organism>
<dbReference type="CDD" id="cd00160">
    <property type="entry name" value="RhoGEF"/>
    <property type="match status" value="1"/>
</dbReference>
<dbReference type="Gene3D" id="1.20.900.10">
    <property type="entry name" value="Dbl homology (DH) domain"/>
    <property type="match status" value="1"/>
</dbReference>
<keyword evidence="1 2" id="KW-0728">SH3 domain</keyword>
<evidence type="ECO:0000256" key="1">
    <source>
        <dbReference type="ARBA" id="ARBA00022443"/>
    </source>
</evidence>
<feature type="domain" description="DH" evidence="5">
    <location>
        <begin position="68"/>
        <end position="242"/>
    </location>
</feature>
<dbReference type="EMBL" id="JAXCGZ010017753">
    <property type="protein sequence ID" value="KAK7067758.1"/>
    <property type="molecule type" value="Genomic_DNA"/>
</dbReference>
<dbReference type="InterPro" id="IPR000219">
    <property type="entry name" value="DH_dom"/>
</dbReference>
<accession>A0AAN8WSV2</accession>
<evidence type="ECO:0000256" key="2">
    <source>
        <dbReference type="PROSITE-ProRule" id="PRU00192"/>
    </source>
</evidence>
<dbReference type="PROSITE" id="PS50010">
    <property type="entry name" value="DH_2"/>
    <property type="match status" value="1"/>
</dbReference>
<feature type="region of interest" description="Disordered" evidence="3">
    <location>
        <begin position="38"/>
        <end position="62"/>
    </location>
</feature>
<dbReference type="Pfam" id="PF00018">
    <property type="entry name" value="SH3_1"/>
    <property type="match status" value="1"/>
</dbReference>
<dbReference type="PANTHER" id="PTHR46026">
    <property type="entry name" value="RHO-TYPE GUANINE NUCLEOTIDE EXCHANGE FACTOR, ISOFORM F"/>
    <property type="match status" value="1"/>
</dbReference>
<name>A0AAN8WSV2_HALRR</name>
<dbReference type="SUPFAM" id="SSF50044">
    <property type="entry name" value="SH3-domain"/>
    <property type="match status" value="1"/>
</dbReference>
<dbReference type="Gene3D" id="2.30.30.40">
    <property type="entry name" value="SH3 Domains"/>
    <property type="match status" value="1"/>
</dbReference>
<dbReference type="Pfam" id="PF00621">
    <property type="entry name" value="RhoGEF"/>
    <property type="match status" value="1"/>
</dbReference>
<dbReference type="InterPro" id="IPR001452">
    <property type="entry name" value="SH3_domain"/>
</dbReference>
<dbReference type="SMART" id="SM00326">
    <property type="entry name" value="SH3"/>
    <property type="match status" value="1"/>
</dbReference>
<dbReference type="PANTHER" id="PTHR46026:SF1">
    <property type="entry name" value="RHO-TYPE GUANINE NUCLEOTIDE EXCHANGE FACTOR, ISOFORM F"/>
    <property type="match status" value="1"/>
</dbReference>
<dbReference type="InterPro" id="IPR035899">
    <property type="entry name" value="DBL_dom_sf"/>
</dbReference>
<keyword evidence="7" id="KW-1185">Reference proteome</keyword>
<evidence type="ECO:0000259" key="4">
    <source>
        <dbReference type="PROSITE" id="PS50002"/>
    </source>
</evidence>
<protein>
    <submittedName>
        <fullName evidence="6">Rho guanine nucleotide exchange factor 6</fullName>
    </submittedName>
</protein>
<proteinExistence type="predicted"/>
<feature type="compositionally biased region" description="Polar residues" evidence="3">
    <location>
        <begin position="44"/>
        <end position="62"/>
    </location>
</feature>
<feature type="non-terminal residue" evidence="6">
    <location>
        <position position="242"/>
    </location>
</feature>
<dbReference type="FunFam" id="1.20.900.10:FF:000016">
    <property type="entry name" value="Rho guanine nucleotide exchange factor 6"/>
    <property type="match status" value="1"/>
</dbReference>
<comment type="caution">
    <text evidence="6">The sequence shown here is derived from an EMBL/GenBank/DDBJ whole genome shotgun (WGS) entry which is preliminary data.</text>
</comment>
<feature type="non-terminal residue" evidence="6">
    <location>
        <position position="1"/>
    </location>
</feature>
<dbReference type="GO" id="GO:0005737">
    <property type="term" value="C:cytoplasm"/>
    <property type="evidence" value="ECO:0007669"/>
    <property type="project" value="TreeGrafter"/>
</dbReference>
<gene>
    <name evidence="6" type="primary">ARHGEF6_2</name>
    <name evidence="6" type="ORF">SK128_026559</name>
</gene>
<evidence type="ECO:0000256" key="3">
    <source>
        <dbReference type="SAM" id="MobiDB-lite"/>
    </source>
</evidence>
<dbReference type="SMART" id="SM00325">
    <property type="entry name" value="RhoGEF"/>
    <property type="match status" value="1"/>
</dbReference>
<dbReference type="InterPro" id="IPR036028">
    <property type="entry name" value="SH3-like_dom_sf"/>
</dbReference>
<reference evidence="6 7" key="1">
    <citation type="submission" date="2023-11" db="EMBL/GenBank/DDBJ databases">
        <title>Halocaridina rubra genome assembly.</title>
        <authorList>
            <person name="Smith C."/>
        </authorList>
    </citation>
    <scope>NUCLEOTIDE SEQUENCE [LARGE SCALE GENOMIC DNA]</scope>
    <source>
        <strain evidence="6">EP-1</strain>
        <tissue evidence="6">Whole</tissue>
    </source>
</reference>
<evidence type="ECO:0000313" key="7">
    <source>
        <dbReference type="Proteomes" id="UP001381693"/>
    </source>
</evidence>
<dbReference type="AlphaFoldDB" id="A0AAN8WSV2"/>